<dbReference type="Pfam" id="PF02847">
    <property type="entry name" value="MA3"/>
    <property type="match status" value="1"/>
</dbReference>
<feature type="compositionally biased region" description="Acidic residues" evidence="6">
    <location>
        <begin position="334"/>
        <end position="353"/>
    </location>
</feature>
<evidence type="ECO:0000256" key="3">
    <source>
        <dbReference type="ARBA" id="ARBA00022664"/>
    </source>
</evidence>
<evidence type="ECO:0000256" key="6">
    <source>
        <dbReference type="SAM" id="MobiDB-lite"/>
    </source>
</evidence>
<evidence type="ECO:0000256" key="5">
    <source>
        <dbReference type="ARBA" id="ARBA00023242"/>
    </source>
</evidence>
<keyword evidence="4" id="KW-0508">mRNA splicing</keyword>
<proteinExistence type="inferred from homology"/>
<feature type="region of interest" description="Disordered" evidence="6">
    <location>
        <begin position="1"/>
        <end position="40"/>
    </location>
</feature>
<dbReference type="SMART" id="SM00544">
    <property type="entry name" value="MA3"/>
    <property type="match status" value="1"/>
</dbReference>
<organism evidence="8 9">
    <name type="scientific">Theileria orientalis</name>
    <dbReference type="NCBI Taxonomy" id="68886"/>
    <lineage>
        <taxon>Eukaryota</taxon>
        <taxon>Sar</taxon>
        <taxon>Alveolata</taxon>
        <taxon>Apicomplexa</taxon>
        <taxon>Aconoidasida</taxon>
        <taxon>Piroplasmida</taxon>
        <taxon>Theileriidae</taxon>
        <taxon>Theileria</taxon>
    </lineage>
</organism>
<gene>
    <name evidence="8" type="ORF">MACJ_000963</name>
</gene>
<feature type="domain" description="MI" evidence="7">
    <location>
        <begin position="375"/>
        <end position="491"/>
    </location>
</feature>
<dbReference type="SMART" id="SM00543">
    <property type="entry name" value="MIF4G"/>
    <property type="match status" value="1"/>
</dbReference>
<evidence type="ECO:0000256" key="4">
    <source>
        <dbReference type="ARBA" id="ARBA00023187"/>
    </source>
</evidence>
<dbReference type="Proteomes" id="UP000244803">
    <property type="component" value="Chromosome 1"/>
</dbReference>
<dbReference type="InterPro" id="IPR003891">
    <property type="entry name" value="Initiation_fac_eIF4g_MI"/>
</dbReference>
<evidence type="ECO:0000313" key="9">
    <source>
        <dbReference type="Proteomes" id="UP000244803"/>
    </source>
</evidence>
<evidence type="ECO:0000256" key="1">
    <source>
        <dbReference type="ARBA" id="ARBA00004123"/>
    </source>
</evidence>
<keyword evidence="3" id="KW-0507">mRNA processing</keyword>
<dbReference type="GO" id="GO:0000398">
    <property type="term" value="P:mRNA splicing, via spliceosome"/>
    <property type="evidence" value="ECO:0007669"/>
    <property type="project" value="TreeGrafter"/>
</dbReference>
<dbReference type="InterPro" id="IPR003890">
    <property type="entry name" value="MIF4G-like_typ-3"/>
</dbReference>
<dbReference type="InterPro" id="IPR050781">
    <property type="entry name" value="CWC22_splicing_factor"/>
</dbReference>
<feature type="region of interest" description="Disordered" evidence="6">
    <location>
        <begin position="332"/>
        <end position="362"/>
    </location>
</feature>
<dbReference type="OrthoDB" id="1924287at2759"/>
<protein>
    <submittedName>
        <fullName evidence="8">Cell-cycle-control protein</fullName>
    </submittedName>
</protein>
<dbReference type="PANTHER" id="PTHR18034">
    <property type="entry name" value="CELL CYCLE CONTROL PROTEIN CWF22-RELATED"/>
    <property type="match status" value="1"/>
</dbReference>
<evidence type="ECO:0000256" key="2">
    <source>
        <dbReference type="ARBA" id="ARBA00006856"/>
    </source>
</evidence>
<dbReference type="EMBL" id="CP056065">
    <property type="protein sequence ID" value="UKJ88519.1"/>
    <property type="molecule type" value="Genomic_DNA"/>
</dbReference>
<evidence type="ECO:0000313" key="8">
    <source>
        <dbReference type="EMBL" id="UKJ88519.1"/>
    </source>
</evidence>
<dbReference type="InterPro" id="IPR016024">
    <property type="entry name" value="ARM-type_fold"/>
</dbReference>
<dbReference type="Pfam" id="PF02854">
    <property type="entry name" value="MIF4G"/>
    <property type="match status" value="1"/>
</dbReference>
<name>A0A976M4Z6_THEOR</name>
<dbReference type="PANTHER" id="PTHR18034:SF3">
    <property type="entry name" value="PRE-MRNA-SPLICING FACTOR CWC22 HOMOLOG"/>
    <property type="match status" value="1"/>
</dbReference>
<dbReference type="SUPFAM" id="SSF48371">
    <property type="entry name" value="ARM repeat"/>
    <property type="match status" value="1"/>
</dbReference>
<dbReference type="GO" id="GO:0071013">
    <property type="term" value="C:catalytic step 2 spliceosome"/>
    <property type="evidence" value="ECO:0007669"/>
    <property type="project" value="TreeGrafter"/>
</dbReference>
<evidence type="ECO:0000259" key="7">
    <source>
        <dbReference type="PROSITE" id="PS51366"/>
    </source>
</evidence>
<dbReference type="Gene3D" id="1.25.40.180">
    <property type="match status" value="1"/>
</dbReference>
<sequence length="568" mass="64959">MKTRSKSPVVRSSDAPTENPGEKVTESLKKRPLSPGKNGINLDVGLSRTGGVYIPPFKLQRLQREIEEDDSVEYQRQEWEKLKKRINSIVNKLTLTNIAELICELLECNLIRGRGLFARTWIRAQMASPGFTPIYASFLAVVNSKFPEVGELVLSRVILQFRRAYKRNDRIVCQSCVKCIAHLVNQKVAQDVMALQLLIILLENPTDDSVELSVNFIREVGAFLLDSCKEGLDAIFERLRSILQSGSVDKKTQYTIEKLWDVRRKKFEEYPPTTEELDLVEEGDQFTHDIDFLDGSIVAQEQLNIFQPVTPEVYRAENAKWEGIKNSLLGIEDAGSDTSEDSEASSEDSEDEESDKKGGKDLVRITDSTEQDLINLRKTLYLCIMSSLNYEECVHKLLKLNIEEGKEIEVCTMLIDCCAMERTFQQFYALQAERLCKIRPVYCSCFQECFAKQYNLIHRLETSKLRNVGKFFSHLLHSEAIPWTVLSIIRLTEEDTTSSARIFIKILLQDLSQNMGTDVLCRRFYDDDLVPHLEGMFPTDHPKNIRFAINFLTAIGLSQLTTNLRKLL</sequence>
<reference evidence="8" key="1">
    <citation type="submission" date="2022-07" db="EMBL/GenBank/DDBJ databases">
        <title>Evaluation of T. orientalis genome assembly methods using nanopore sequencing and analysis of variation between genomes.</title>
        <authorList>
            <person name="Yam J."/>
            <person name="Micallef M.L."/>
            <person name="Liu M."/>
            <person name="Djordjevic S.P."/>
            <person name="Bogema D.R."/>
            <person name="Jenkins C."/>
        </authorList>
    </citation>
    <scope>NUCLEOTIDE SEQUENCE</scope>
    <source>
        <strain evidence="8">Fish Creek</strain>
    </source>
</reference>
<dbReference type="GO" id="GO:0003723">
    <property type="term" value="F:RNA binding"/>
    <property type="evidence" value="ECO:0007669"/>
    <property type="project" value="InterPro"/>
</dbReference>
<feature type="compositionally biased region" description="Basic and acidic residues" evidence="6">
    <location>
        <begin position="20"/>
        <end position="29"/>
    </location>
</feature>
<keyword evidence="5" id="KW-0539">Nucleus</keyword>
<comment type="similarity">
    <text evidence="2">Belongs to the CWC22 family.</text>
</comment>
<comment type="subcellular location">
    <subcellularLocation>
        <location evidence="1">Nucleus</location>
    </subcellularLocation>
</comment>
<dbReference type="AlphaFoldDB" id="A0A976M4Z6"/>
<accession>A0A976M4Z6</accession>
<dbReference type="PROSITE" id="PS51366">
    <property type="entry name" value="MI"/>
    <property type="match status" value="1"/>
</dbReference>